<organism evidence="2 3">
    <name type="scientific">Trypanosoma brucei equiperdum</name>
    <dbReference type="NCBI Taxonomy" id="630700"/>
    <lineage>
        <taxon>Eukaryota</taxon>
        <taxon>Discoba</taxon>
        <taxon>Euglenozoa</taxon>
        <taxon>Kinetoplastea</taxon>
        <taxon>Metakinetoplastina</taxon>
        <taxon>Trypanosomatida</taxon>
        <taxon>Trypanosomatidae</taxon>
        <taxon>Trypanosoma</taxon>
    </lineage>
</organism>
<sequence length="140" mass="16341">MTKLVRKLKQMAKKRAHRNTVLKRKAERAQKELEENAKREKERLERETTLEMQRVARGDEASATGESTGLSNKVMRVVGDLMLELPKQRAKKQVSRKQAKRKEAARERGEAIAAQMGKKWEAKKRRVKQRAQIRNEDLHD</sequence>
<feature type="compositionally biased region" description="Basic residues" evidence="1">
    <location>
        <begin position="88"/>
        <end position="100"/>
    </location>
</feature>
<dbReference type="AlphaFoldDB" id="A0A3L6L0G2"/>
<gene>
    <name evidence="2" type="ORF">DPX39_090077100</name>
</gene>
<feature type="region of interest" description="Disordered" evidence="1">
    <location>
        <begin position="88"/>
        <end position="140"/>
    </location>
</feature>
<evidence type="ECO:0000313" key="3">
    <source>
        <dbReference type="Proteomes" id="UP000266743"/>
    </source>
</evidence>
<dbReference type="Proteomes" id="UP000266743">
    <property type="component" value="Chromosome 9"/>
</dbReference>
<comment type="caution">
    <text evidence="2">The sequence shown here is derived from an EMBL/GenBank/DDBJ whole genome shotgun (WGS) entry which is preliminary data.</text>
</comment>
<evidence type="ECO:0000313" key="2">
    <source>
        <dbReference type="EMBL" id="RHW70114.1"/>
    </source>
</evidence>
<reference evidence="2 3" key="1">
    <citation type="submission" date="2018-09" db="EMBL/GenBank/DDBJ databases">
        <title>whole genome sequence of T. equiperdum IVM-t1 strain.</title>
        <authorList>
            <person name="Suganuma K."/>
        </authorList>
    </citation>
    <scope>NUCLEOTIDE SEQUENCE [LARGE SCALE GENOMIC DNA]</scope>
    <source>
        <strain evidence="2 3">IVM-t1</strain>
    </source>
</reference>
<evidence type="ECO:0000256" key="1">
    <source>
        <dbReference type="SAM" id="MobiDB-lite"/>
    </source>
</evidence>
<name>A0A3L6L0G2_9TRYP</name>
<protein>
    <submittedName>
        <fullName evidence="2">Uncharacterized protein</fullName>
    </submittedName>
</protein>
<accession>A0A3L6L0G2</accession>
<feature type="compositionally biased region" description="Basic residues" evidence="1">
    <location>
        <begin position="121"/>
        <end position="131"/>
    </location>
</feature>
<proteinExistence type="predicted"/>
<feature type="compositionally biased region" description="Basic residues" evidence="1">
    <location>
        <begin position="1"/>
        <end position="26"/>
    </location>
</feature>
<dbReference type="EMBL" id="QSBY01000009">
    <property type="protein sequence ID" value="RHW70114.1"/>
    <property type="molecule type" value="Genomic_DNA"/>
</dbReference>
<feature type="region of interest" description="Disordered" evidence="1">
    <location>
        <begin position="1"/>
        <end position="72"/>
    </location>
</feature>
<feature type="compositionally biased region" description="Basic and acidic residues" evidence="1">
    <location>
        <begin position="101"/>
        <end position="110"/>
    </location>
</feature>
<feature type="compositionally biased region" description="Basic and acidic residues" evidence="1">
    <location>
        <begin position="27"/>
        <end position="60"/>
    </location>
</feature>